<dbReference type="AlphaFoldDB" id="A0A9J6G4C0"/>
<evidence type="ECO:0000256" key="2">
    <source>
        <dbReference type="SAM" id="MobiDB-lite"/>
    </source>
</evidence>
<gene>
    <name evidence="3" type="ORF">HPB48_001800</name>
</gene>
<keyword evidence="1" id="KW-0175">Coiled coil</keyword>
<feature type="compositionally biased region" description="Low complexity" evidence="2">
    <location>
        <begin position="883"/>
        <end position="897"/>
    </location>
</feature>
<accession>A0A9J6G4C0</accession>
<dbReference type="VEuPathDB" id="VectorBase:HLOH_044931"/>
<dbReference type="EMBL" id="JABSTR010000005">
    <property type="protein sequence ID" value="KAH9369923.1"/>
    <property type="molecule type" value="Genomic_DNA"/>
</dbReference>
<organism evidence="3 4">
    <name type="scientific">Haemaphysalis longicornis</name>
    <name type="common">Bush tick</name>
    <dbReference type="NCBI Taxonomy" id="44386"/>
    <lineage>
        <taxon>Eukaryota</taxon>
        <taxon>Metazoa</taxon>
        <taxon>Ecdysozoa</taxon>
        <taxon>Arthropoda</taxon>
        <taxon>Chelicerata</taxon>
        <taxon>Arachnida</taxon>
        <taxon>Acari</taxon>
        <taxon>Parasitiformes</taxon>
        <taxon>Ixodida</taxon>
        <taxon>Ixodoidea</taxon>
        <taxon>Ixodidae</taxon>
        <taxon>Haemaphysalinae</taxon>
        <taxon>Haemaphysalis</taxon>
    </lineage>
</organism>
<comment type="caution">
    <text evidence="3">The sequence shown here is derived from an EMBL/GenBank/DDBJ whole genome shotgun (WGS) entry which is preliminary data.</text>
</comment>
<protein>
    <submittedName>
        <fullName evidence="3">Uncharacterized protein</fullName>
    </submittedName>
</protein>
<proteinExistence type="predicted"/>
<feature type="coiled-coil region" evidence="1">
    <location>
        <begin position="759"/>
        <end position="786"/>
    </location>
</feature>
<evidence type="ECO:0000256" key="1">
    <source>
        <dbReference type="SAM" id="Coils"/>
    </source>
</evidence>
<feature type="compositionally biased region" description="Acidic residues" evidence="2">
    <location>
        <begin position="684"/>
        <end position="700"/>
    </location>
</feature>
<reference evidence="3 4" key="1">
    <citation type="journal article" date="2020" name="Cell">
        <title>Large-Scale Comparative Analyses of Tick Genomes Elucidate Their Genetic Diversity and Vector Capacities.</title>
        <authorList>
            <consortium name="Tick Genome and Microbiome Consortium (TIGMIC)"/>
            <person name="Jia N."/>
            <person name="Wang J."/>
            <person name="Shi W."/>
            <person name="Du L."/>
            <person name="Sun Y."/>
            <person name="Zhan W."/>
            <person name="Jiang J.F."/>
            <person name="Wang Q."/>
            <person name="Zhang B."/>
            <person name="Ji P."/>
            <person name="Bell-Sakyi L."/>
            <person name="Cui X.M."/>
            <person name="Yuan T.T."/>
            <person name="Jiang B.G."/>
            <person name="Yang W.F."/>
            <person name="Lam T.T."/>
            <person name="Chang Q.C."/>
            <person name="Ding S.J."/>
            <person name="Wang X.J."/>
            <person name="Zhu J.G."/>
            <person name="Ruan X.D."/>
            <person name="Zhao L."/>
            <person name="Wei J.T."/>
            <person name="Ye R.Z."/>
            <person name="Que T.C."/>
            <person name="Du C.H."/>
            <person name="Zhou Y.H."/>
            <person name="Cheng J.X."/>
            <person name="Dai P.F."/>
            <person name="Guo W.B."/>
            <person name="Han X.H."/>
            <person name="Huang E.J."/>
            <person name="Li L.F."/>
            <person name="Wei W."/>
            <person name="Gao Y.C."/>
            <person name="Liu J.Z."/>
            <person name="Shao H.Z."/>
            <person name="Wang X."/>
            <person name="Wang C.C."/>
            <person name="Yang T.C."/>
            <person name="Huo Q.B."/>
            <person name="Li W."/>
            <person name="Chen H.Y."/>
            <person name="Chen S.E."/>
            <person name="Zhou L.G."/>
            <person name="Ni X.B."/>
            <person name="Tian J.H."/>
            <person name="Sheng Y."/>
            <person name="Liu T."/>
            <person name="Pan Y.S."/>
            <person name="Xia L.Y."/>
            <person name="Li J."/>
            <person name="Zhao F."/>
            <person name="Cao W.C."/>
        </authorList>
    </citation>
    <scope>NUCLEOTIDE SEQUENCE [LARGE SCALE GENOMIC DNA]</scope>
    <source>
        <strain evidence="3">HaeL-2018</strain>
    </source>
</reference>
<feature type="compositionally biased region" description="Basic and acidic residues" evidence="2">
    <location>
        <begin position="716"/>
        <end position="730"/>
    </location>
</feature>
<evidence type="ECO:0000313" key="3">
    <source>
        <dbReference type="EMBL" id="KAH9369923.1"/>
    </source>
</evidence>
<feature type="region of interest" description="Disordered" evidence="2">
    <location>
        <begin position="95"/>
        <end position="149"/>
    </location>
</feature>
<feature type="compositionally biased region" description="Basic and acidic residues" evidence="2">
    <location>
        <begin position="106"/>
        <end position="137"/>
    </location>
</feature>
<feature type="region of interest" description="Disordered" evidence="2">
    <location>
        <begin position="669"/>
        <end position="734"/>
    </location>
</feature>
<sequence>MDENTRIIRHIMAKKMDEWERMVNSNREDVRGKSFENFRKLVDEEVDMANKIHSKRRLEELMEEKLEYFDRLVSETNALLRRDAESKFKEIGEKEKALAKSVGPSRVREEAEAKTKLAEERRQREKDEEAKKAEQRRAAQKKKKSKEEEMTQQQFYGYLPWMRAMDYPRMPGEIPGMMTGLPFTSWYSPAMRQSSFMQLMYGAPAGVMQGVMPFDAQPYFSLTNYMGPAQALYPSEDFAWLSMGSGGLNSNFMPHSFDNLPSFASDARRVKTVPVTKSQGFEAASEIDKKMKLLTHLEAARAVLQNQPIESSASMAGEIRKRLKKINRLQMKVIDDVLGYNPDLMTEIVSELMPTEFERNRFYGFGSGSRGRSVEIDLSATERGAFRRERMAGPLDDCDIGTYCLAPQELPPHTHYQEFHGSYATNVPHYHKLPPPLHPADAVFDMPAVVPAPTNSVLELDHCRGHGHLPHNVDMMGYEGEGPDVAVDGCSLNDPYDDGRPKVLTAIKKPTFLSQTTIIVNRREQAVNADAVAQTSQQVLVQPVQQVPGAALSVPAQPVLVQQVQPSPAAAMPVPVEQVIVQPMQQAPMAAVPAPAQQTVVAKVAAAALEQTRATLLSPPARAQLEEAPVTPTAFADEDFVRQCEENLARIAESFENILHSLSTVSFDRPRGRRKQGRRHFDEDYYDDYDSYDEGDDYDDYGQSPSDYRKNTSKSRPSERRRYHTSDKDGPSLWNWLRQGSGNLPDRAPIPTNYNDPQLVEAANKIRELTRKITEASAEVIAARQAIQQPGLQGQQAAQALMTAETKLWRLIDLETQLANAISQYRLLNTSSDRSCLASLVEAEDKIRRLIQAETQLASEIAGYRQTSQQRAEPTVEVTPHITTSTTSTNSSPTSRT</sequence>
<keyword evidence="4" id="KW-1185">Reference proteome</keyword>
<evidence type="ECO:0000313" key="4">
    <source>
        <dbReference type="Proteomes" id="UP000821853"/>
    </source>
</evidence>
<feature type="region of interest" description="Disordered" evidence="2">
    <location>
        <begin position="864"/>
        <end position="897"/>
    </location>
</feature>
<dbReference type="Proteomes" id="UP000821853">
    <property type="component" value="Chromosome 3"/>
</dbReference>
<name>A0A9J6G4C0_HAELO</name>